<feature type="transmembrane region" description="Helical" evidence="10">
    <location>
        <begin position="44"/>
        <end position="61"/>
    </location>
</feature>
<evidence type="ECO:0000256" key="5">
    <source>
        <dbReference type="ARBA" id="ARBA00022741"/>
    </source>
</evidence>
<keyword evidence="10" id="KW-0812">Transmembrane</keyword>
<dbReference type="GO" id="GO:0016020">
    <property type="term" value="C:membrane"/>
    <property type="evidence" value="ECO:0007669"/>
    <property type="project" value="InterPro"/>
</dbReference>
<feature type="transmembrane region" description="Helical" evidence="10">
    <location>
        <begin position="7"/>
        <end position="24"/>
    </location>
</feature>
<evidence type="ECO:0000256" key="9">
    <source>
        <dbReference type="SAM" id="Coils"/>
    </source>
</evidence>
<evidence type="ECO:0000256" key="6">
    <source>
        <dbReference type="ARBA" id="ARBA00022777"/>
    </source>
</evidence>
<dbReference type="InterPro" id="IPR011712">
    <property type="entry name" value="Sig_transdc_His_kin_sub3_dim/P"/>
</dbReference>
<keyword evidence="10" id="KW-0472">Membrane</keyword>
<dbReference type="InterPro" id="IPR036890">
    <property type="entry name" value="HATPase_C_sf"/>
</dbReference>
<feature type="domain" description="Signal transduction histidine kinase subgroup 3 dimerisation and phosphoacceptor" evidence="11">
    <location>
        <begin position="80"/>
        <end position="137"/>
    </location>
</feature>
<keyword evidence="6 12" id="KW-0418">Kinase</keyword>
<dbReference type="OrthoDB" id="773385at2"/>
<organism evidence="12 13">
    <name type="scientific">Thermoactinomyces daqus</name>
    <dbReference type="NCBI Taxonomy" id="1329516"/>
    <lineage>
        <taxon>Bacteria</taxon>
        <taxon>Bacillati</taxon>
        <taxon>Bacillota</taxon>
        <taxon>Bacilli</taxon>
        <taxon>Bacillales</taxon>
        <taxon>Thermoactinomycetaceae</taxon>
        <taxon>Thermoactinomyces</taxon>
    </lineage>
</organism>
<keyword evidence="10" id="KW-1133">Transmembrane helix</keyword>
<dbReference type="RefSeq" id="WP_033100728.1">
    <property type="nucleotide sequence ID" value="NZ_JACEIP010000006.1"/>
</dbReference>
<reference evidence="12 13" key="1">
    <citation type="submission" date="2020-07" db="EMBL/GenBank/DDBJ databases">
        <authorList>
            <person name="Feng H."/>
        </authorList>
    </citation>
    <scope>NUCLEOTIDE SEQUENCE [LARGE SCALE GENOMIC DNA]</scope>
    <source>
        <strain evidence="13">s-11</strain>
    </source>
</reference>
<keyword evidence="5" id="KW-0547">Nucleotide-binding</keyword>
<keyword evidence="7" id="KW-0067">ATP-binding</keyword>
<evidence type="ECO:0000313" key="12">
    <source>
        <dbReference type="EMBL" id="MBA4542397.1"/>
    </source>
</evidence>
<dbReference type="GO" id="GO:0005524">
    <property type="term" value="F:ATP binding"/>
    <property type="evidence" value="ECO:0007669"/>
    <property type="project" value="UniProtKB-KW"/>
</dbReference>
<evidence type="ECO:0000256" key="3">
    <source>
        <dbReference type="ARBA" id="ARBA00022553"/>
    </source>
</evidence>
<dbReference type="Gene3D" id="3.30.565.10">
    <property type="entry name" value="Histidine kinase-like ATPase, C-terminal domain"/>
    <property type="match status" value="1"/>
</dbReference>
<evidence type="ECO:0000256" key="2">
    <source>
        <dbReference type="ARBA" id="ARBA00012438"/>
    </source>
</evidence>
<evidence type="ECO:0000256" key="7">
    <source>
        <dbReference type="ARBA" id="ARBA00022840"/>
    </source>
</evidence>
<proteinExistence type="predicted"/>
<evidence type="ECO:0000256" key="1">
    <source>
        <dbReference type="ARBA" id="ARBA00000085"/>
    </source>
</evidence>
<evidence type="ECO:0000256" key="4">
    <source>
        <dbReference type="ARBA" id="ARBA00022679"/>
    </source>
</evidence>
<name>A0A7W2AGP8_9BACL</name>
<dbReference type="AlphaFoldDB" id="A0A7W2AGP8"/>
<dbReference type="Pfam" id="PF07730">
    <property type="entry name" value="HisKA_3"/>
    <property type="match status" value="1"/>
</dbReference>
<keyword evidence="8" id="KW-0902">Two-component regulatory system</keyword>
<dbReference type="EMBL" id="JACEIP010000006">
    <property type="protein sequence ID" value="MBA4542397.1"/>
    <property type="molecule type" value="Genomic_DNA"/>
</dbReference>
<comment type="catalytic activity">
    <reaction evidence="1">
        <text>ATP + protein L-histidine = ADP + protein N-phospho-L-histidine.</text>
        <dbReference type="EC" id="2.7.13.3"/>
    </reaction>
</comment>
<dbReference type="PANTHER" id="PTHR24421">
    <property type="entry name" value="NITRATE/NITRITE SENSOR PROTEIN NARX-RELATED"/>
    <property type="match status" value="1"/>
</dbReference>
<dbReference type="EC" id="2.7.13.3" evidence="2"/>
<evidence type="ECO:0000256" key="10">
    <source>
        <dbReference type="SAM" id="Phobius"/>
    </source>
</evidence>
<dbReference type="Proteomes" id="UP000530514">
    <property type="component" value="Unassembled WGS sequence"/>
</dbReference>
<comment type="caution">
    <text evidence="12">The sequence shown here is derived from an EMBL/GenBank/DDBJ whole genome shotgun (WGS) entry which is preliminary data.</text>
</comment>
<dbReference type="GO" id="GO:0046983">
    <property type="term" value="F:protein dimerization activity"/>
    <property type="evidence" value="ECO:0007669"/>
    <property type="project" value="InterPro"/>
</dbReference>
<keyword evidence="4" id="KW-0808">Transferase</keyword>
<gene>
    <name evidence="12" type="ORF">H1164_05705</name>
</gene>
<keyword evidence="13" id="KW-1185">Reference proteome</keyword>
<evidence type="ECO:0000259" key="11">
    <source>
        <dbReference type="Pfam" id="PF07730"/>
    </source>
</evidence>
<dbReference type="Gene3D" id="1.20.5.1930">
    <property type="match status" value="1"/>
</dbReference>
<dbReference type="GO" id="GO:0000155">
    <property type="term" value="F:phosphorelay sensor kinase activity"/>
    <property type="evidence" value="ECO:0007669"/>
    <property type="project" value="InterPro"/>
</dbReference>
<protein>
    <recommendedName>
        <fullName evidence="2">histidine kinase</fullName>
        <ecNumber evidence="2">2.7.13.3</ecNumber>
    </recommendedName>
</protein>
<sequence>MSYKQIKWLILIIPTLVTGVWEYVRHQFLLPVISMQFGNYLTPVLVFAVTITLLYRLFAIYENMQEELKKEREEKAVFKERERIARELHDGIAQTLFLCSVKLNRLREKYPDADLVSVDQHLRQIHDDVRQAIFNVKTASSLPSQVWQKQLETWFHLFETDTGIAVRKKIDLEESRLSPKEKIELFACIREAFTNIRKHSGARQVDCRLSSCPGGWKLVIEDDGKGFCGDPFASPTSFGLKIMQERARQIGAVLSFTREQEKTKLIIQKEGGEIGIPLPYPDRR</sequence>
<dbReference type="CDD" id="cd16917">
    <property type="entry name" value="HATPase_UhpB-NarQ-NarX-like"/>
    <property type="match status" value="1"/>
</dbReference>
<keyword evidence="3" id="KW-0597">Phosphoprotein</keyword>
<dbReference type="InterPro" id="IPR050482">
    <property type="entry name" value="Sensor_HK_TwoCompSys"/>
</dbReference>
<dbReference type="PANTHER" id="PTHR24421:SF10">
    <property type="entry name" value="NITRATE_NITRITE SENSOR PROTEIN NARQ"/>
    <property type="match status" value="1"/>
</dbReference>
<evidence type="ECO:0000256" key="8">
    <source>
        <dbReference type="ARBA" id="ARBA00023012"/>
    </source>
</evidence>
<feature type="coiled-coil region" evidence="9">
    <location>
        <begin position="54"/>
        <end position="81"/>
    </location>
</feature>
<dbReference type="SUPFAM" id="SSF55874">
    <property type="entry name" value="ATPase domain of HSP90 chaperone/DNA topoisomerase II/histidine kinase"/>
    <property type="match status" value="1"/>
</dbReference>
<keyword evidence="9" id="KW-0175">Coiled coil</keyword>
<accession>A0A7W2AGP8</accession>
<evidence type="ECO:0000313" key="13">
    <source>
        <dbReference type="Proteomes" id="UP000530514"/>
    </source>
</evidence>